<feature type="transmembrane region" description="Helical" evidence="1">
    <location>
        <begin position="247"/>
        <end position="266"/>
    </location>
</feature>
<dbReference type="Proteomes" id="UP001501285">
    <property type="component" value="Unassembled WGS sequence"/>
</dbReference>
<feature type="transmembrane region" description="Helical" evidence="1">
    <location>
        <begin position="278"/>
        <end position="299"/>
    </location>
</feature>
<gene>
    <name evidence="2" type="ORF">GCM10009740_37850</name>
</gene>
<reference evidence="2 3" key="1">
    <citation type="journal article" date="2019" name="Int. J. Syst. Evol. Microbiol.">
        <title>The Global Catalogue of Microorganisms (GCM) 10K type strain sequencing project: providing services to taxonomists for standard genome sequencing and annotation.</title>
        <authorList>
            <consortium name="The Broad Institute Genomics Platform"/>
            <consortium name="The Broad Institute Genome Sequencing Center for Infectious Disease"/>
            <person name="Wu L."/>
            <person name="Ma J."/>
        </authorList>
    </citation>
    <scope>NUCLEOTIDE SEQUENCE [LARGE SCALE GENOMIC DNA]</scope>
    <source>
        <strain evidence="2 3">JCM 14283</strain>
    </source>
</reference>
<feature type="transmembrane region" description="Helical" evidence="1">
    <location>
        <begin position="68"/>
        <end position="90"/>
    </location>
</feature>
<dbReference type="RefSeq" id="WP_343994433.1">
    <property type="nucleotide sequence ID" value="NZ_BAAANB010000066.1"/>
</dbReference>
<keyword evidence="1" id="KW-0472">Membrane</keyword>
<keyword evidence="3" id="KW-1185">Reference proteome</keyword>
<feature type="transmembrane region" description="Helical" evidence="1">
    <location>
        <begin position="41"/>
        <end position="62"/>
    </location>
</feature>
<evidence type="ECO:0000313" key="2">
    <source>
        <dbReference type="EMBL" id="GAA1501207.1"/>
    </source>
</evidence>
<organism evidence="2 3">
    <name type="scientific">Terrabacter terrae</name>
    <dbReference type="NCBI Taxonomy" id="318434"/>
    <lineage>
        <taxon>Bacteria</taxon>
        <taxon>Bacillati</taxon>
        <taxon>Actinomycetota</taxon>
        <taxon>Actinomycetes</taxon>
        <taxon>Micrococcales</taxon>
        <taxon>Intrasporangiaceae</taxon>
        <taxon>Terrabacter</taxon>
    </lineage>
</organism>
<feature type="transmembrane region" description="Helical" evidence="1">
    <location>
        <begin position="188"/>
        <end position="206"/>
    </location>
</feature>
<protein>
    <recommendedName>
        <fullName evidence="4">ABC transporter permease</fullName>
    </recommendedName>
</protein>
<evidence type="ECO:0008006" key="4">
    <source>
        <dbReference type="Google" id="ProtNLM"/>
    </source>
</evidence>
<keyword evidence="1" id="KW-1133">Transmembrane helix</keyword>
<accession>A0ABN1ZMW6</accession>
<sequence length="316" mass="32796">MTSTPVRAVAGTGALPAGRPRRGQFGVLVLFESLRLARHPVLLAGTVLGVVGTTSALVRSAGPATDEAFALPDVASTVGVAAMLSACYLTRSFSRAEELVEASPTSTTSRTAALCVTAVVPALVAVLWLVLYYGVRPAALAAPGWMYGTFSHADIAAVLVGNSVVAAVGGALLGVAAGRWWGFRASSAVLVLAVVVWTMGVLGAFSSSDTAPAAWTRWFRLFAPFGYFTSTAPENASVMSLTGSPRWYLAWLVTLCALAAVAALLWRSEGRTRRRVIRAGAVTLALSMLAYGLAVSGGLSQPVRTFPDGHSVVVTR</sequence>
<dbReference type="EMBL" id="BAAANB010000066">
    <property type="protein sequence ID" value="GAA1501207.1"/>
    <property type="molecule type" value="Genomic_DNA"/>
</dbReference>
<name>A0ABN1ZMW6_9MICO</name>
<evidence type="ECO:0000256" key="1">
    <source>
        <dbReference type="SAM" id="Phobius"/>
    </source>
</evidence>
<comment type="caution">
    <text evidence="2">The sequence shown here is derived from an EMBL/GenBank/DDBJ whole genome shotgun (WGS) entry which is preliminary data.</text>
</comment>
<feature type="transmembrane region" description="Helical" evidence="1">
    <location>
        <begin position="111"/>
        <end position="135"/>
    </location>
</feature>
<feature type="transmembrane region" description="Helical" evidence="1">
    <location>
        <begin position="155"/>
        <end position="176"/>
    </location>
</feature>
<proteinExistence type="predicted"/>
<keyword evidence="1" id="KW-0812">Transmembrane</keyword>
<evidence type="ECO:0000313" key="3">
    <source>
        <dbReference type="Proteomes" id="UP001501285"/>
    </source>
</evidence>